<evidence type="ECO:0000313" key="5">
    <source>
        <dbReference type="Proteomes" id="UP000006620"/>
    </source>
</evidence>
<dbReference type="InterPro" id="IPR003658">
    <property type="entry name" value="Anti-sigma_ant"/>
</dbReference>
<dbReference type="Gene3D" id="3.30.750.24">
    <property type="entry name" value="STAS domain"/>
    <property type="match status" value="1"/>
</dbReference>
<reference evidence="5" key="1">
    <citation type="submission" date="2011-06" db="EMBL/GenBank/DDBJ databases">
        <title>Complete genome sequence of Paenibacillus mucilaginosus KNP414.</title>
        <authorList>
            <person name="Wang J."/>
            <person name="Hu S."/>
            <person name="Hu X."/>
            <person name="Zhang B."/>
            <person name="Dong D."/>
            <person name="Zhang S."/>
            <person name="Zhao K."/>
            <person name="Wu D."/>
        </authorList>
    </citation>
    <scope>NUCLEOTIDE SEQUENCE [LARGE SCALE GENOMIC DNA]</scope>
    <source>
        <strain evidence="5">KNP414</strain>
    </source>
</reference>
<dbReference type="AlphaFoldDB" id="F8FP07"/>
<dbReference type="CDD" id="cd07043">
    <property type="entry name" value="STAS_anti-anti-sigma_factors"/>
    <property type="match status" value="1"/>
</dbReference>
<organism evidence="4 5">
    <name type="scientific">Paenibacillus mucilaginosus (strain KNP414)</name>
    <dbReference type="NCBI Taxonomy" id="1036673"/>
    <lineage>
        <taxon>Bacteria</taxon>
        <taxon>Bacillati</taxon>
        <taxon>Bacillota</taxon>
        <taxon>Bacilli</taxon>
        <taxon>Bacillales</taxon>
        <taxon>Paenibacillaceae</taxon>
        <taxon>Paenibacillus</taxon>
    </lineage>
</organism>
<evidence type="ECO:0000313" key="4">
    <source>
        <dbReference type="EMBL" id="AEI45786.1"/>
    </source>
</evidence>
<feature type="domain" description="STAS" evidence="3">
    <location>
        <begin position="20"/>
        <end position="99"/>
    </location>
</feature>
<name>F8FP07_PAEMK</name>
<evidence type="ECO:0000259" key="3">
    <source>
        <dbReference type="PROSITE" id="PS50801"/>
    </source>
</evidence>
<dbReference type="PANTHER" id="PTHR33495">
    <property type="entry name" value="ANTI-SIGMA FACTOR ANTAGONIST TM_1081-RELATED-RELATED"/>
    <property type="match status" value="1"/>
</dbReference>
<sequence length="119" mass="13160">MDRSQSFGVETQRTELANTVYLQGELDLSKVAELRCALDTFIADTTRKLVLNLRELQYIDSTGIGVIVSVLKARDVLKAPFAVEDIPPKIKRLFDLTGITAFLQTNDSESATQARTING</sequence>
<dbReference type="PATRIC" id="fig|1036673.3.peg.6790"/>
<evidence type="ECO:0000256" key="1">
    <source>
        <dbReference type="ARBA" id="ARBA00009013"/>
    </source>
</evidence>
<dbReference type="InterPro" id="IPR036513">
    <property type="entry name" value="STAS_dom_sf"/>
</dbReference>
<dbReference type="NCBIfam" id="TIGR00377">
    <property type="entry name" value="ant_ant_sig"/>
    <property type="match status" value="1"/>
</dbReference>
<gene>
    <name evidence="4" type="ordered locus">KNP414_07276</name>
</gene>
<dbReference type="Proteomes" id="UP000006620">
    <property type="component" value="Chromosome"/>
</dbReference>
<accession>F8FP07</accession>
<dbReference type="SUPFAM" id="SSF52091">
    <property type="entry name" value="SpoIIaa-like"/>
    <property type="match status" value="1"/>
</dbReference>
<dbReference type="RefSeq" id="WP_013920927.1">
    <property type="nucleotide sequence ID" value="NC_015690.1"/>
</dbReference>
<dbReference type="PROSITE" id="PS50801">
    <property type="entry name" value="STAS"/>
    <property type="match status" value="1"/>
</dbReference>
<dbReference type="GO" id="GO:0043856">
    <property type="term" value="F:anti-sigma factor antagonist activity"/>
    <property type="evidence" value="ECO:0007669"/>
    <property type="project" value="InterPro"/>
</dbReference>
<dbReference type="PANTHER" id="PTHR33495:SF2">
    <property type="entry name" value="ANTI-SIGMA FACTOR ANTAGONIST TM_1081-RELATED"/>
    <property type="match status" value="1"/>
</dbReference>
<protein>
    <recommendedName>
        <fullName evidence="2">Anti-sigma factor antagonist</fullName>
    </recommendedName>
</protein>
<dbReference type="EMBL" id="CP002869">
    <property type="protein sequence ID" value="AEI45786.1"/>
    <property type="molecule type" value="Genomic_DNA"/>
</dbReference>
<dbReference type="InterPro" id="IPR002645">
    <property type="entry name" value="STAS_dom"/>
</dbReference>
<dbReference type="HOGENOM" id="CLU_115403_9_3_9"/>
<dbReference type="KEGG" id="pms:KNP414_07276"/>
<evidence type="ECO:0000256" key="2">
    <source>
        <dbReference type="RuleBase" id="RU003749"/>
    </source>
</evidence>
<comment type="similarity">
    <text evidence="1 2">Belongs to the anti-sigma-factor antagonist family.</text>
</comment>
<dbReference type="Pfam" id="PF01740">
    <property type="entry name" value="STAS"/>
    <property type="match status" value="1"/>
</dbReference>
<reference evidence="4 5" key="2">
    <citation type="journal article" date="2013" name="Genome Announc.">
        <title>Genome Sequence of Growth-Improving Paenibacillus mucilaginosus Strain KNP414.</title>
        <authorList>
            <person name="Lu J.J."/>
            <person name="Wang J.F."/>
            <person name="Hu X.F."/>
        </authorList>
    </citation>
    <scope>NUCLEOTIDE SEQUENCE [LARGE SCALE GENOMIC DNA]</scope>
    <source>
        <strain evidence="4 5">KNP414</strain>
    </source>
</reference>
<proteinExistence type="inferred from homology"/>